<name>A0A7X0SRH1_9BACL</name>
<evidence type="ECO:0000313" key="6">
    <source>
        <dbReference type="EMBL" id="MBB6734746.1"/>
    </source>
</evidence>
<keyword evidence="1" id="KW-1003">Cell membrane</keyword>
<evidence type="ECO:0000256" key="1">
    <source>
        <dbReference type="ARBA" id="ARBA00022475"/>
    </source>
</evidence>
<dbReference type="Proteomes" id="UP000564644">
    <property type="component" value="Unassembled WGS sequence"/>
</dbReference>
<evidence type="ECO:0000256" key="4">
    <source>
        <dbReference type="ARBA" id="ARBA00023139"/>
    </source>
</evidence>
<keyword evidence="7" id="KW-1185">Reference proteome</keyword>
<evidence type="ECO:0000256" key="2">
    <source>
        <dbReference type="ARBA" id="ARBA00022729"/>
    </source>
</evidence>
<dbReference type="PANTHER" id="PTHR43649">
    <property type="entry name" value="ARABINOSE-BINDING PROTEIN-RELATED"/>
    <property type="match status" value="1"/>
</dbReference>
<keyword evidence="5" id="KW-0449">Lipoprotein</keyword>
<sequence length="540" mass="60163">MTTILSLLPLLVLAGCATKQSDDAQSTGSSSASKPVSLSIFAAQDSTRIDYPSQPFTKWVEDQTGVKIDWQTVPSTDTNVVNEKKQLALASGDIPDVFMSGFSKAEEQNYGSQGVLIPLNDLIDQYAPNIKKAMEDIPYLKGQMTAPDGNIYGIPSINECYHCSYGQKMWINKDWLAKLGLQMPTTTAEFEQVLKAFKENDPNGNGKQDEIALSGFQQSWNGNVDGFLMNAFVPDDNTYFFTVNHGKVDLAANKPEWKQGLEYMHRLFTEGLIDQGAFTQNNDAFVQLANHPGDNIIGAYTAGHLGMGPSVTEGQDRWKEYEAVPPLKGPNGAQFTTHTLNLGDGTFAITNKASKEQAIAAIKLADFMYTEPFATNEMYGMSGEYVRPANPGEKDTMGRQAKYTETPENGKVGELRDGWGQIGPALRTKDYRFSFTVPENPYTLVGYEYLLTLSTQKYEGFEPKEAFPQSLFIDPEDAENVQHFQTDINKYIQESMVQFIMGNKDLNKDWNSYVEGFNKLNLPTYVQIMQKAYDSYKQNG</sequence>
<gene>
    <name evidence="6" type="ORF">H7C18_27850</name>
</gene>
<keyword evidence="4" id="KW-0564">Palmitate</keyword>
<dbReference type="EMBL" id="JACJVO010000036">
    <property type="protein sequence ID" value="MBB6734746.1"/>
    <property type="molecule type" value="Genomic_DNA"/>
</dbReference>
<keyword evidence="2" id="KW-0732">Signal</keyword>
<proteinExistence type="predicted"/>
<organism evidence="6 7">
    <name type="scientific">Cohnella zeiphila</name>
    <dbReference type="NCBI Taxonomy" id="2761120"/>
    <lineage>
        <taxon>Bacteria</taxon>
        <taxon>Bacillati</taxon>
        <taxon>Bacillota</taxon>
        <taxon>Bacilli</taxon>
        <taxon>Bacillales</taxon>
        <taxon>Paenibacillaceae</taxon>
        <taxon>Cohnella</taxon>
    </lineage>
</organism>
<comment type="caution">
    <text evidence="6">The sequence shown here is derived from an EMBL/GenBank/DDBJ whole genome shotgun (WGS) entry which is preliminary data.</text>
</comment>
<keyword evidence="3" id="KW-0472">Membrane</keyword>
<protein>
    <submittedName>
        <fullName evidence="6">Extracellular solute-binding protein</fullName>
    </submittedName>
</protein>
<dbReference type="Gene3D" id="3.40.190.10">
    <property type="entry name" value="Periplasmic binding protein-like II"/>
    <property type="match status" value="2"/>
</dbReference>
<evidence type="ECO:0000313" key="7">
    <source>
        <dbReference type="Proteomes" id="UP000564644"/>
    </source>
</evidence>
<dbReference type="SUPFAM" id="SSF53850">
    <property type="entry name" value="Periplasmic binding protein-like II"/>
    <property type="match status" value="1"/>
</dbReference>
<dbReference type="PANTHER" id="PTHR43649:SF33">
    <property type="entry name" value="POLYGALACTURONAN_RHAMNOGALACTURONAN-BINDING PROTEIN YTCQ"/>
    <property type="match status" value="1"/>
</dbReference>
<dbReference type="Pfam" id="PF13416">
    <property type="entry name" value="SBP_bac_8"/>
    <property type="match status" value="1"/>
</dbReference>
<dbReference type="InterPro" id="IPR006059">
    <property type="entry name" value="SBP"/>
</dbReference>
<evidence type="ECO:0000256" key="5">
    <source>
        <dbReference type="ARBA" id="ARBA00023288"/>
    </source>
</evidence>
<evidence type="ECO:0000256" key="3">
    <source>
        <dbReference type="ARBA" id="ARBA00023136"/>
    </source>
</evidence>
<dbReference type="InterPro" id="IPR050490">
    <property type="entry name" value="Bact_solute-bd_prot1"/>
</dbReference>
<reference evidence="6 7" key="1">
    <citation type="submission" date="2020-08" db="EMBL/GenBank/DDBJ databases">
        <title>Cohnella phylogeny.</title>
        <authorList>
            <person name="Dunlap C."/>
        </authorList>
    </citation>
    <scope>NUCLEOTIDE SEQUENCE [LARGE SCALE GENOMIC DNA]</scope>
    <source>
        <strain evidence="6 7">CBP 2801</strain>
    </source>
</reference>
<accession>A0A7X0SRH1</accession>
<dbReference type="AlphaFoldDB" id="A0A7X0SRH1"/>